<dbReference type="SUPFAM" id="SSF52540">
    <property type="entry name" value="P-loop containing nucleoside triphosphate hydrolases"/>
    <property type="match status" value="1"/>
</dbReference>
<keyword evidence="5" id="KW-0449">Lipoprotein</keyword>
<gene>
    <name evidence="5" type="ORF">SAMN02910314_00206</name>
</gene>
<dbReference type="GO" id="GO:0005886">
    <property type="term" value="C:plasma membrane"/>
    <property type="evidence" value="ECO:0007669"/>
    <property type="project" value="TreeGrafter"/>
</dbReference>
<organism evidence="5 6">
    <name type="scientific">Denitrobacterium detoxificans</name>
    <dbReference type="NCBI Taxonomy" id="79604"/>
    <lineage>
        <taxon>Bacteria</taxon>
        <taxon>Bacillati</taxon>
        <taxon>Actinomycetota</taxon>
        <taxon>Coriobacteriia</taxon>
        <taxon>Eggerthellales</taxon>
        <taxon>Eggerthellaceae</taxon>
        <taxon>Denitrobacterium</taxon>
    </lineage>
</organism>
<dbReference type="InterPro" id="IPR027417">
    <property type="entry name" value="P-loop_NTPase"/>
</dbReference>
<evidence type="ECO:0000259" key="4">
    <source>
        <dbReference type="PROSITE" id="PS50893"/>
    </source>
</evidence>
<dbReference type="InterPro" id="IPR017911">
    <property type="entry name" value="MacB-like_ATP-bd"/>
</dbReference>
<dbReference type="PROSITE" id="PS50893">
    <property type="entry name" value="ABC_TRANSPORTER_2"/>
    <property type="match status" value="1"/>
</dbReference>
<protein>
    <submittedName>
        <fullName evidence="5">ABC-type lipoprotein export system, ATPase component</fullName>
    </submittedName>
</protein>
<dbReference type="PANTHER" id="PTHR24220">
    <property type="entry name" value="IMPORT ATP-BINDING PROTEIN"/>
    <property type="match status" value="1"/>
</dbReference>
<dbReference type="InterPro" id="IPR003439">
    <property type="entry name" value="ABC_transporter-like_ATP-bd"/>
</dbReference>
<dbReference type="PANTHER" id="PTHR24220:SF686">
    <property type="entry name" value="BLL7988 PROTEIN"/>
    <property type="match status" value="1"/>
</dbReference>
<dbReference type="SMART" id="SM00382">
    <property type="entry name" value="AAA"/>
    <property type="match status" value="1"/>
</dbReference>
<feature type="domain" description="ABC transporter" evidence="4">
    <location>
        <begin position="182"/>
        <end position="409"/>
    </location>
</feature>
<evidence type="ECO:0000256" key="1">
    <source>
        <dbReference type="ARBA" id="ARBA00022448"/>
    </source>
</evidence>
<dbReference type="GO" id="GO:0005524">
    <property type="term" value="F:ATP binding"/>
    <property type="evidence" value="ECO:0007669"/>
    <property type="project" value="UniProtKB-KW"/>
</dbReference>
<dbReference type="AlphaFoldDB" id="A0A1H8PJY6"/>
<dbReference type="InterPro" id="IPR003018">
    <property type="entry name" value="GAF"/>
</dbReference>
<dbReference type="GO" id="GO:0098796">
    <property type="term" value="C:membrane protein complex"/>
    <property type="evidence" value="ECO:0007669"/>
    <property type="project" value="UniProtKB-ARBA"/>
</dbReference>
<name>A0A1H8PJY6_9ACTN</name>
<evidence type="ECO:0000256" key="2">
    <source>
        <dbReference type="ARBA" id="ARBA00022741"/>
    </source>
</evidence>
<dbReference type="FunFam" id="3.40.50.300:FF:000032">
    <property type="entry name" value="Export ABC transporter ATP-binding protein"/>
    <property type="match status" value="1"/>
</dbReference>
<dbReference type="CDD" id="cd03255">
    <property type="entry name" value="ABC_MJ0796_LolCDE_FtsE"/>
    <property type="match status" value="1"/>
</dbReference>
<evidence type="ECO:0000256" key="3">
    <source>
        <dbReference type="ARBA" id="ARBA00022840"/>
    </source>
</evidence>
<dbReference type="RefSeq" id="WP_143117295.1">
    <property type="nucleotide sequence ID" value="NZ_CP011402.1"/>
</dbReference>
<dbReference type="EMBL" id="FOEC01000001">
    <property type="protein sequence ID" value="SEO42262.1"/>
    <property type="molecule type" value="Genomic_DNA"/>
</dbReference>
<dbReference type="Pfam" id="PF13185">
    <property type="entry name" value="GAF_2"/>
    <property type="match status" value="1"/>
</dbReference>
<keyword evidence="6" id="KW-1185">Reference proteome</keyword>
<dbReference type="Proteomes" id="UP000182975">
    <property type="component" value="Unassembled WGS sequence"/>
</dbReference>
<dbReference type="SUPFAM" id="SSF55781">
    <property type="entry name" value="GAF domain-like"/>
    <property type="match status" value="1"/>
</dbReference>
<dbReference type="SMART" id="SM00065">
    <property type="entry name" value="GAF"/>
    <property type="match status" value="1"/>
</dbReference>
<dbReference type="PROSITE" id="PS00211">
    <property type="entry name" value="ABC_TRANSPORTER_1"/>
    <property type="match status" value="1"/>
</dbReference>
<dbReference type="Gene3D" id="3.40.50.300">
    <property type="entry name" value="P-loop containing nucleotide triphosphate hydrolases"/>
    <property type="match status" value="1"/>
</dbReference>
<dbReference type="Pfam" id="PF00005">
    <property type="entry name" value="ABC_tran"/>
    <property type="match status" value="1"/>
</dbReference>
<keyword evidence="2" id="KW-0547">Nucleotide-binding</keyword>
<dbReference type="OrthoDB" id="9802264at2"/>
<proteinExistence type="predicted"/>
<dbReference type="STRING" id="79604.AAY81_00060"/>
<dbReference type="InterPro" id="IPR029016">
    <property type="entry name" value="GAF-like_dom_sf"/>
</dbReference>
<keyword evidence="1" id="KW-0813">Transport</keyword>
<dbReference type="GO" id="GO:0016887">
    <property type="term" value="F:ATP hydrolysis activity"/>
    <property type="evidence" value="ECO:0007669"/>
    <property type="project" value="InterPro"/>
</dbReference>
<dbReference type="InterPro" id="IPR015854">
    <property type="entry name" value="ABC_transpr_LolD-like"/>
</dbReference>
<dbReference type="Gene3D" id="3.30.450.40">
    <property type="match status" value="1"/>
</dbReference>
<evidence type="ECO:0000313" key="5">
    <source>
        <dbReference type="EMBL" id="SEO42262.1"/>
    </source>
</evidence>
<sequence>MDQALIRQYKLISSIQSQISKSSTLEEALHGAMRLIREATNVESIVIWCVDQLDETRLRPLFWIADRDISAQVCEVGQGVVGKVYEQQQAARYLDYSGEFAASHPLAESDSLGFDVRSMVVVPFSSIRSDLGCIQFIGQSDGALFSEDDADTFEIAVTLASLSIDQNQEIAAQEWKPGKKLLSLQGITREFQNGDTITHVLNGVNLDVYEGEFLALLGESGCGKTTLLNIVGGLDTATSGKVFFGEQDLTGASRRKLTAYRRENLGFVFQAYNLMPNLTALQNVQLIAELVDDPMDPEEALAMVGLSERLHNYPSQLSGGQQQRVSIARALVKRPRLILADEPTAALDYATSIEVLQVFERVIANGTTLVMVTHNEEIARMADRIVRLRVGKTYEVTINRHRAQAADLVW</sequence>
<reference evidence="6" key="1">
    <citation type="submission" date="2016-10" db="EMBL/GenBank/DDBJ databases">
        <authorList>
            <person name="Varghese N."/>
        </authorList>
    </citation>
    <scope>NUCLEOTIDE SEQUENCE [LARGE SCALE GENOMIC DNA]</scope>
    <source>
        <strain evidence="6">DSM 21843</strain>
    </source>
</reference>
<keyword evidence="3" id="KW-0067">ATP-binding</keyword>
<dbReference type="InterPro" id="IPR017871">
    <property type="entry name" value="ABC_transporter-like_CS"/>
</dbReference>
<evidence type="ECO:0000313" key="6">
    <source>
        <dbReference type="Proteomes" id="UP000182975"/>
    </source>
</evidence>
<dbReference type="GO" id="GO:0022857">
    <property type="term" value="F:transmembrane transporter activity"/>
    <property type="evidence" value="ECO:0007669"/>
    <property type="project" value="TreeGrafter"/>
</dbReference>
<dbReference type="InterPro" id="IPR003593">
    <property type="entry name" value="AAA+_ATPase"/>
</dbReference>
<accession>A0A1H8PJY6</accession>